<feature type="transmembrane region" description="Helical" evidence="6">
    <location>
        <begin position="76"/>
        <end position="104"/>
    </location>
</feature>
<feature type="transmembrane region" description="Helical" evidence="6">
    <location>
        <begin position="52"/>
        <end position="70"/>
    </location>
</feature>
<dbReference type="EMBL" id="JANRHA010000009">
    <property type="protein sequence ID" value="MDG3015710.1"/>
    <property type="molecule type" value="Genomic_DNA"/>
</dbReference>
<feature type="transmembrane region" description="Helical" evidence="6">
    <location>
        <begin position="125"/>
        <end position="146"/>
    </location>
</feature>
<evidence type="ECO:0000256" key="4">
    <source>
        <dbReference type="ARBA" id="ARBA00022989"/>
    </source>
</evidence>
<keyword evidence="5 6" id="KW-0472">Membrane</keyword>
<organism evidence="7 8">
    <name type="scientific">Speluncibacter jeojiensis</name>
    <dbReference type="NCBI Taxonomy" id="2710754"/>
    <lineage>
        <taxon>Bacteria</taxon>
        <taxon>Bacillati</taxon>
        <taxon>Actinomycetota</taxon>
        <taxon>Actinomycetes</taxon>
        <taxon>Mycobacteriales</taxon>
        <taxon>Speluncibacteraceae</taxon>
        <taxon>Speluncibacter</taxon>
    </lineage>
</organism>
<evidence type="ECO:0000256" key="6">
    <source>
        <dbReference type="SAM" id="Phobius"/>
    </source>
</evidence>
<keyword evidence="4 6" id="KW-1133">Transmembrane helix</keyword>
<evidence type="ECO:0000313" key="7">
    <source>
        <dbReference type="EMBL" id="MDG3015710.1"/>
    </source>
</evidence>
<evidence type="ECO:0000256" key="1">
    <source>
        <dbReference type="ARBA" id="ARBA00004651"/>
    </source>
</evidence>
<evidence type="ECO:0000256" key="2">
    <source>
        <dbReference type="ARBA" id="ARBA00022475"/>
    </source>
</evidence>
<sequence>MTGIPAPTWSSVLTSWTATPIPWVLMALATIGYAVLVVRLRRSGGHWSIWRTLCWVAAMVVLVLALNSALARYSMVLFWVHMIVHLLMIMVAPAFLVAAQPIRLLRDGGGARMRSAVDRVVGSKVWRYLTSPALTVPLYTAVIVTTHLTGFQQAMLQNMWLHDLELVLYLVSGYLLFLPLIGDELIGRTLAYPLRIGVLGLTMGPDTLVGVTLMMTDKVLAPAFAEGRMMGWGPSPLSDQSAAGAIMWFAGDGLMMVLMVVVGFQMIRSGNGMHSLGPWLDGIRRQATLGDAPVGGASGGDADLDIDDEQSALDAYNARLAAMHGLPPKPRDAERD</sequence>
<comment type="subcellular location">
    <subcellularLocation>
        <location evidence="1">Cell membrane</location>
        <topology evidence="1">Multi-pass membrane protein</topology>
    </subcellularLocation>
</comment>
<evidence type="ECO:0000256" key="3">
    <source>
        <dbReference type="ARBA" id="ARBA00022692"/>
    </source>
</evidence>
<comment type="caution">
    <text evidence="7">The sequence shown here is derived from an EMBL/GenBank/DDBJ whole genome shotgun (WGS) entry which is preliminary data.</text>
</comment>
<accession>A0A9X4REB0</accession>
<dbReference type="RefSeq" id="WP_332520198.1">
    <property type="nucleotide sequence ID" value="NZ_JANRHA010000009.1"/>
</dbReference>
<dbReference type="AlphaFoldDB" id="A0A9X4REB0"/>
<evidence type="ECO:0000313" key="8">
    <source>
        <dbReference type="Proteomes" id="UP001152755"/>
    </source>
</evidence>
<name>A0A9X4REB0_9ACTN</name>
<protein>
    <submittedName>
        <fullName evidence="7">Cytochrome c oxidase assembly protein</fullName>
    </submittedName>
</protein>
<proteinExistence type="predicted"/>
<keyword evidence="2" id="KW-1003">Cell membrane</keyword>
<feature type="transmembrane region" description="Helical" evidence="6">
    <location>
        <begin position="245"/>
        <end position="264"/>
    </location>
</feature>
<reference evidence="7" key="1">
    <citation type="submission" date="2022-08" db="EMBL/GenBank/DDBJ databases">
        <title>Genome analysis of Corynebacteriales strain.</title>
        <authorList>
            <person name="Lee S.D."/>
        </authorList>
    </citation>
    <scope>NUCLEOTIDE SEQUENCE</scope>
    <source>
        <strain evidence="7">D3-21</strain>
    </source>
</reference>
<feature type="transmembrane region" description="Helical" evidence="6">
    <location>
        <begin position="166"/>
        <end position="186"/>
    </location>
</feature>
<dbReference type="Pfam" id="PF09678">
    <property type="entry name" value="Caa3_CtaG"/>
    <property type="match status" value="1"/>
</dbReference>
<keyword evidence="8" id="KW-1185">Reference proteome</keyword>
<dbReference type="Proteomes" id="UP001152755">
    <property type="component" value="Unassembled WGS sequence"/>
</dbReference>
<dbReference type="InterPro" id="IPR019108">
    <property type="entry name" value="Caa3_assmbl_CtaG-rel"/>
</dbReference>
<feature type="transmembrane region" description="Helical" evidence="6">
    <location>
        <begin position="20"/>
        <end position="40"/>
    </location>
</feature>
<evidence type="ECO:0000256" key="5">
    <source>
        <dbReference type="ARBA" id="ARBA00023136"/>
    </source>
</evidence>
<keyword evidence="3 6" id="KW-0812">Transmembrane</keyword>
<gene>
    <name evidence="7" type="ORF">NVS88_14200</name>
</gene>
<dbReference type="GO" id="GO:0005886">
    <property type="term" value="C:plasma membrane"/>
    <property type="evidence" value="ECO:0007669"/>
    <property type="project" value="UniProtKB-SubCell"/>
</dbReference>